<dbReference type="Proteomes" id="UP001585080">
    <property type="component" value="Unassembled WGS sequence"/>
</dbReference>
<gene>
    <name evidence="1" type="ORF">VSS16_09645</name>
</gene>
<proteinExistence type="predicted"/>
<dbReference type="EMBL" id="JAYMRP010000006">
    <property type="protein sequence ID" value="MFB8772993.1"/>
    <property type="molecule type" value="Genomic_DNA"/>
</dbReference>
<protein>
    <submittedName>
        <fullName evidence="1">Uncharacterized protein</fullName>
    </submittedName>
</protein>
<name>A0ABV5E815_9ACTN</name>
<comment type="caution">
    <text evidence="1">The sequence shown here is derived from an EMBL/GenBank/DDBJ whole genome shotgun (WGS) entry which is preliminary data.</text>
</comment>
<evidence type="ECO:0000313" key="2">
    <source>
        <dbReference type="Proteomes" id="UP001585080"/>
    </source>
</evidence>
<reference evidence="1 2" key="1">
    <citation type="submission" date="2024-01" db="EMBL/GenBank/DDBJ databases">
        <title>Genome mining of biosynthetic gene clusters to explore secondary metabolites of Streptomyces sp.</title>
        <authorList>
            <person name="Baig A."/>
            <person name="Ajitkumar Shintre N."/>
            <person name="Kumar H."/>
            <person name="Anbarasu A."/>
            <person name="Ramaiah S."/>
        </authorList>
    </citation>
    <scope>NUCLEOTIDE SEQUENCE [LARGE SCALE GENOMIC DNA]</scope>
    <source>
        <strain evidence="1 2">A57</strain>
    </source>
</reference>
<sequence length="61" mass="6470">MADTDTPDRSRNVTTDPGRVEAVQGRAETICQNFRVIRDTEGTLDIGCTAGAPTSMIGTLS</sequence>
<dbReference type="RefSeq" id="WP_376731877.1">
    <property type="nucleotide sequence ID" value="NZ_JAYMRP010000006.1"/>
</dbReference>
<evidence type="ECO:0000313" key="1">
    <source>
        <dbReference type="EMBL" id="MFB8772993.1"/>
    </source>
</evidence>
<keyword evidence="2" id="KW-1185">Reference proteome</keyword>
<organism evidence="1 2">
    <name type="scientific">Streptomyces broussonetiae</name>
    <dbReference type="NCBI Taxonomy" id="2686304"/>
    <lineage>
        <taxon>Bacteria</taxon>
        <taxon>Bacillati</taxon>
        <taxon>Actinomycetota</taxon>
        <taxon>Actinomycetes</taxon>
        <taxon>Kitasatosporales</taxon>
        <taxon>Streptomycetaceae</taxon>
        <taxon>Streptomyces</taxon>
    </lineage>
</organism>
<accession>A0ABV5E815</accession>